<feature type="repeat" description="NHL" evidence="7">
    <location>
        <begin position="541"/>
        <end position="574"/>
    </location>
</feature>
<dbReference type="InterPro" id="IPR011042">
    <property type="entry name" value="6-blade_b-propeller_TolB-like"/>
</dbReference>
<dbReference type="AlphaFoldDB" id="A0A814CGG3"/>
<dbReference type="Proteomes" id="UP000663832">
    <property type="component" value="Unassembled WGS sequence"/>
</dbReference>
<keyword evidence="3 8" id="KW-0808">Transferase</keyword>
<sequence>MSHSGDRFTDIQLENEDLPACFGYLTWKLLSLEEAMNELQDFFKEINLFVKLAKKHCRYPNDHNLTKDESAAIYIYTMEMSDDSSVYRILNQTLRAEDRTRVRPWFGYLKLLDSATSKLPRFKGTVFRGIDQDVTKSFREGQKITWWSISSCSTSINIISSFISQSSSSTLFHIECLSGRFASSYTCYSYENEVILMPGTRFEVVSDPLNHPGGLNIIHLREVNNDDDDDHNQDELSGSANPNSYQLNHSTIITATILKNPITTNQISTQSQIKLQQIQTKKNTFQQFPITVAAGNGHGQGLSQLYCPQGIFIDHDKSIYIADSWNNRIVKWKLNSNTGQIIAGGNEQEYQNNALNDPRDIIFDKENNSFIICDYGSKRVIRCFDQNQTDQQILIPYIDCYGLAIDKNGFIYVSDYENHEVRRWKQGDKKGEVVAGGNGQGSHLNQLNGPTFIFIDEEYSLYISDLSNHRAMKWKKDAKEGIVVAGGHGKGNSLKQLSQPYGVIVDHLGQIYVADFGNHRVMRWCEGDKEGEIVVGGNGYGNQLNCPMGLSFDNEENLYVVDFGNHRIQKYEKILD</sequence>
<gene>
    <name evidence="11" type="ORF">BJG266_LOCUS17994</name>
    <name evidence="12" type="ORF">QVE165_LOCUS20402</name>
    <name evidence="10" type="ORF">VCS650_LOCUS11432</name>
</gene>
<dbReference type="Proteomes" id="UP000663891">
    <property type="component" value="Unassembled WGS sequence"/>
</dbReference>
<evidence type="ECO:0000313" key="11">
    <source>
        <dbReference type="EMBL" id="CAF1039677.1"/>
    </source>
</evidence>
<evidence type="ECO:0000256" key="7">
    <source>
        <dbReference type="PROSITE-ProRule" id="PRU00504"/>
    </source>
</evidence>
<dbReference type="EC" id="2.4.2.31" evidence="8"/>
<dbReference type="InterPro" id="IPR001258">
    <property type="entry name" value="NHL_repeat"/>
</dbReference>
<evidence type="ECO:0000313" key="10">
    <source>
        <dbReference type="EMBL" id="CAF0939870.1"/>
    </source>
</evidence>
<keyword evidence="8" id="KW-0521">NADP</keyword>
<evidence type="ECO:0000256" key="6">
    <source>
        <dbReference type="ARBA" id="ARBA00047597"/>
    </source>
</evidence>
<evidence type="ECO:0000256" key="3">
    <source>
        <dbReference type="ARBA" id="ARBA00022679"/>
    </source>
</evidence>
<dbReference type="PROSITE" id="PS51996">
    <property type="entry name" value="TR_MART"/>
    <property type="match status" value="1"/>
</dbReference>
<comment type="catalytic activity">
    <reaction evidence="6 8">
        <text>L-arginyl-[protein] + NAD(+) = N(omega)-(ADP-D-ribosyl)-L-arginyl-[protein] + nicotinamide + H(+)</text>
        <dbReference type="Rhea" id="RHEA:19149"/>
        <dbReference type="Rhea" id="RHEA-COMP:10532"/>
        <dbReference type="Rhea" id="RHEA-COMP:15087"/>
        <dbReference type="ChEBI" id="CHEBI:15378"/>
        <dbReference type="ChEBI" id="CHEBI:17154"/>
        <dbReference type="ChEBI" id="CHEBI:29965"/>
        <dbReference type="ChEBI" id="CHEBI:57540"/>
        <dbReference type="ChEBI" id="CHEBI:142554"/>
        <dbReference type="EC" id="2.4.2.31"/>
    </reaction>
</comment>
<dbReference type="Proteomes" id="UP000663877">
    <property type="component" value="Unassembled WGS sequence"/>
</dbReference>
<evidence type="ECO:0000256" key="8">
    <source>
        <dbReference type="RuleBase" id="RU361228"/>
    </source>
</evidence>
<proteinExistence type="inferred from homology"/>
<keyword evidence="13" id="KW-1185">Reference proteome</keyword>
<keyword evidence="2 8" id="KW-0328">Glycosyltransferase</keyword>
<dbReference type="PROSITE" id="PS51125">
    <property type="entry name" value="NHL"/>
    <property type="match status" value="3"/>
</dbReference>
<keyword evidence="5" id="KW-0677">Repeat</keyword>
<keyword evidence="8" id="KW-0520">NAD</keyword>
<dbReference type="EMBL" id="CAJNON010000085">
    <property type="protein sequence ID" value="CAF0939870.1"/>
    <property type="molecule type" value="Genomic_DNA"/>
</dbReference>
<dbReference type="PANTHER" id="PTHR24104">
    <property type="entry name" value="E3 UBIQUITIN-PROTEIN LIGASE NHLRC1-RELATED"/>
    <property type="match status" value="1"/>
</dbReference>
<dbReference type="GO" id="GO:0008270">
    <property type="term" value="F:zinc ion binding"/>
    <property type="evidence" value="ECO:0007669"/>
    <property type="project" value="UniProtKB-KW"/>
</dbReference>
<dbReference type="EMBL" id="CAJNOI010000090">
    <property type="protein sequence ID" value="CAF1039677.1"/>
    <property type="molecule type" value="Genomic_DNA"/>
</dbReference>
<feature type="region of interest" description="Disordered" evidence="9">
    <location>
        <begin position="224"/>
        <end position="243"/>
    </location>
</feature>
<keyword evidence="4" id="KW-0548">Nucleotidyltransferase</keyword>
<dbReference type="PANTHER" id="PTHR24104:SF25">
    <property type="entry name" value="PROTEIN LIN-41"/>
    <property type="match status" value="1"/>
</dbReference>
<evidence type="ECO:0000313" key="12">
    <source>
        <dbReference type="EMBL" id="CAF1102927.1"/>
    </source>
</evidence>
<reference evidence="10" key="1">
    <citation type="submission" date="2021-02" db="EMBL/GenBank/DDBJ databases">
        <authorList>
            <person name="Nowell W R."/>
        </authorList>
    </citation>
    <scope>NUCLEOTIDE SEQUENCE</scope>
</reference>
<dbReference type="Pfam" id="PF01436">
    <property type="entry name" value="NHL"/>
    <property type="match status" value="3"/>
</dbReference>
<dbReference type="Pfam" id="PF01129">
    <property type="entry name" value="ART"/>
    <property type="match status" value="1"/>
</dbReference>
<dbReference type="CDD" id="cd05819">
    <property type="entry name" value="NHL"/>
    <property type="match status" value="1"/>
</dbReference>
<dbReference type="GO" id="GO:0106274">
    <property type="term" value="F:NAD+-protein-arginine ADP-ribosyltransferase activity"/>
    <property type="evidence" value="ECO:0007669"/>
    <property type="project" value="UniProtKB-EC"/>
</dbReference>
<dbReference type="EMBL" id="CAJNOM010000128">
    <property type="protein sequence ID" value="CAF1102927.1"/>
    <property type="molecule type" value="Genomic_DNA"/>
</dbReference>
<evidence type="ECO:0000313" key="13">
    <source>
        <dbReference type="Proteomes" id="UP000663832"/>
    </source>
</evidence>
<evidence type="ECO:0000256" key="9">
    <source>
        <dbReference type="SAM" id="MobiDB-lite"/>
    </source>
</evidence>
<dbReference type="Gene3D" id="2.120.10.30">
    <property type="entry name" value="TolB, C-terminal domain"/>
    <property type="match status" value="2"/>
</dbReference>
<feature type="repeat" description="NHL" evidence="7">
    <location>
        <begin position="298"/>
        <end position="335"/>
    </location>
</feature>
<feature type="repeat" description="NHL" evidence="7">
    <location>
        <begin position="488"/>
        <end position="521"/>
    </location>
</feature>
<dbReference type="GO" id="GO:0016779">
    <property type="term" value="F:nucleotidyltransferase activity"/>
    <property type="evidence" value="ECO:0007669"/>
    <property type="project" value="UniProtKB-KW"/>
</dbReference>
<evidence type="ECO:0000256" key="2">
    <source>
        <dbReference type="ARBA" id="ARBA00022676"/>
    </source>
</evidence>
<evidence type="ECO:0000313" key="14">
    <source>
        <dbReference type="Proteomes" id="UP000663891"/>
    </source>
</evidence>
<protein>
    <recommendedName>
        <fullName evidence="8">NAD(P)(+)--arginine ADP-ribosyltransferase</fullName>
        <ecNumber evidence="8">2.4.2.31</ecNumber>
    </recommendedName>
    <alternativeName>
        <fullName evidence="8">Mono(ADP-ribosyl)transferase</fullName>
    </alternativeName>
</protein>
<dbReference type="InterPro" id="IPR000768">
    <property type="entry name" value="ART"/>
</dbReference>
<dbReference type="SUPFAM" id="SSF56399">
    <property type="entry name" value="ADP-ribosylation"/>
    <property type="match status" value="1"/>
</dbReference>
<dbReference type="OrthoDB" id="10040856at2759"/>
<evidence type="ECO:0000256" key="1">
    <source>
        <dbReference type="ARBA" id="ARBA00009558"/>
    </source>
</evidence>
<organism evidence="10 14">
    <name type="scientific">Adineta steineri</name>
    <dbReference type="NCBI Taxonomy" id="433720"/>
    <lineage>
        <taxon>Eukaryota</taxon>
        <taxon>Metazoa</taxon>
        <taxon>Spiralia</taxon>
        <taxon>Gnathifera</taxon>
        <taxon>Rotifera</taxon>
        <taxon>Eurotatoria</taxon>
        <taxon>Bdelloidea</taxon>
        <taxon>Adinetida</taxon>
        <taxon>Adinetidae</taxon>
        <taxon>Adineta</taxon>
    </lineage>
</organism>
<evidence type="ECO:0000256" key="5">
    <source>
        <dbReference type="ARBA" id="ARBA00022737"/>
    </source>
</evidence>
<name>A0A814CGG3_9BILA</name>
<dbReference type="SUPFAM" id="SSF101898">
    <property type="entry name" value="NHL repeat"/>
    <property type="match status" value="1"/>
</dbReference>
<comment type="caution">
    <text evidence="10">The sequence shown here is derived from an EMBL/GenBank/DDBJ whole genome shotgun (WGS) entry which is preliminary data.</text>
</comment>
<dbReference type="InterPro" id="IPR050952">
    <property type="entry name" value="TRIM-NHL_E3_ligases"/>
</dbReference>
<evidence type="ECO:0000256" key="4">
    <source>
        <dbReference type="ARBA" id="ARBA00022695"/>
    </source>
</evidence>
<accession>A0A814CGG3</accession>
<dbReference type="Gene3D" id="3.90.176.10">
    <property type="entry name" value="Toxin ADP-ribosyltransferase, Chain A, domain 1"/>
    <property type="match status" value="1"/>
</dbReference>
<comment type="similarity">
    <text evidence="1 8">Belongs to the Arg-specific ADP-ribosyltransferase family.</text>
</comment>